<evidence type="ECO:0000256" key="5">
    <source>
        <dbReference type="HAMAP-Rule" id="MF_00182"/>
    </source>
</evidence>
<evidence type="ECO:0000256" key="4">
    <source>
        <dbReference type="ARBA" id="ARBA00022917"/>
    </source>
</evidence>
<dbReference type="NCBIfam" id="TIGR00460">
    <property type="entry name" value="fmt"/>
    <property type="match status" value="1"/>
</dbReference>
<dbReference type="SUPFAM" id="SSF50486">
    <property type="entry name" value="FMT C-terminal domain-like"/>
    <property type="match status" value="1"/>
</dbReference>
<proteinExistence type="inferred from homology"/>
<dbReference type="InterPro" id="IPR041711">
    <property type="entry name" value="Met-tRNA-FMT_N"/>
</dbReference>
<feature type="binding site" evidence="5">
    <location>
        <begin position="101"/>
        <end position="104"/>
    </location>
    <ligand>
        <name>(6S)-5,6,7,8-tetrahydrofolate</name>
        <dbReference type="ChEBI" id="CHEBI:57453"/>
    </ligand>
</feature>
<dbReference type="GO" id="GO:0004479">
    <property type="term" value="F:methionyl-tRNA formyltransferase activity"/>
    <property type="evidence" value="ECO:0007669"/>
    <property type="project" value="UniProtKB-UniRule"/>
</dbReference>
<keyword evidence="9" id="KW-1185">Reference proteome</keyword>
<dbReference type="EMBL" id="OBEN01000001">
    <property type="protein sequence ID" value="SNZ10647.1"/>
    <property type="molecule type" value="Genomic_DNA"/>
</dbReference>
<protein>
    <recommendedName>
        <fullName evidence="2 5">Methionyl-tRNA formyltransferase</fullName>
        <ecNumber evidence="2 5">2.1.2.9</ecNumber>
    </recommendedName>
</protein>
<evidence type="ECO:0000259" key="6">
    <source>
        <dbReference type="Pfam" id="PF00551"/>
    </source>
</evidence>
<dbReference type="CDD" id="cd08646">
    <property type="entry name" value="FMT_core_Met-tRNA-FMT_N"/>
    <property type="match status" value="1"/>
</dbReference>
<evidence type="ECO:0000259" key="7">
    <source>
        <dbReference type="Pfam" id="PF02911"/>
    </source>
</evidence>
<dbReference type="Pfam" id="PF02911">
    <property type="entry name" value="Formyl_trans_C"/>
    <property type="match status" value="1"/>
</dbReference>
<dbReference type="SUPFAM" id="SSF53328">
    <property type="entry name" value="Formyltransferase"/>
    <property type="match status" value="1"/>
</dbReference>
<dbReference type="InterPro" id="IPR011034">
    <property type="entry name" value="Formyl_transferase-like_C_sf"/>
</dbReference>
<dbReference type="CDD" id="cd08704">
    <property type="entry name" value="Met_tRNA_FMT_C"/>
    <property type="match status" value="1"/>
</dbReference>
<dbReference type="InterPro" id="IPR002376">
    <property type="entry name" value="Formyl_transf_N"/>
</dbReference>
<feature type="domain" description="Formyl transferase C-terminal" evidence="7">
    <location>
        <begin position="196"/>
        <end position="288"/>
    </location>
</feature>
<gene>
    <name evidence="5" type="primary">fmt</name>
    <name evidence="8" type="ORF">SAMN06265353_0011</name>
</gene>
<evidence type="ECO:0000256" key="2">
    <source>
        <dbReference type="ARBA" id="ARBA00012261"/>
    </source>
</evidence>
<dbReference type="HAMAP" id="MF_00182">
    <property type="entry name" value="Formyl_trans"/>
    <property type="match status" value="1"/>
</dbReference>
<dbReference type="InterPro" id="IPR036477">
    <property type="entry name" value="Formyl_transf_N_sf"/>
</dbReference>
<dbReference type="Proteomes" id="UP000218627">
    <property type="component" value="Unassembled WGS sequence"/>
</dbReference>
<feature type="domain" description="Formyl transferase N-terminal" evidence="6">
    <location>
        <begin position="12"/>
        <end position="171"/>
    </location>
</feature>
<name>A0A285NNV8_9AQUI</name>
<comment type="similarity">
    <text evidence="1 5">Belongs to the Fmt family.</text>
</comment>
<dbReference type="Gene3D" id="3.40.50.12230">
    <property type="match status" value="1"/>
</dbReference>
<dbReference type="GO" id="GO:0005829">
    <property type="term" value="C:cytosol"/>
    <property type="evidence" value="ECO:0007669"/>
    <property type="project" value="TreeGrafter"/>
</dbReference>
<evidence type="ECO:0000313" key="9">
    <source>
        <dbReference type="Proteomes" id="UP000218627"/>
    </source>
</evidence>
<keyword evidence="3 5" id="KW-0808">Transferase</keyword>
<dbReference type="InterPro" id="IPR005793">
    <property type="entry name" value="Formyl_trans_C"/>
</dbReference>
<dbReference type="InterPro" id="IPR001555">
    <property type="entry name" value="GART_AS"/>
</dbReference>
<reference evidence="9" key="1">
    <citation type="submission" date="2017-09" db="EMBL/GenBank/DDBJ databases">
        <authorList>
            <person name="Varghese N."/>
            <person name="Submissions S."/>
        </authorList>
    </citation>
    <scope>NUCLEOTIDE SEQUENCE [LARGE SCALE GENOMIC DNA]</scope>
    <source>
        <strain evidence="9">DSM 2913</strain>
    </source>
</reference>
<evidence type="ECO:0000256" key="3">
    <source>
        <dbReference type="ARBA" id="ARBA00022679"/>
    </source>
</evidence>
<dbReference type="Pfam" id="PF00551">
    <property type="entry name" value="Formyl_trans_N"/>
    <property type="match status" value="1"/>
</dbReference>
<evidence type="ECO:0000313" key="8">
    <source>
        <dbReference type="EMBL" id="SNZ10647.1"/>
    </source>
</evidence>
<comment type="function">
    <text evidence="5">Attaches a formyl group to the free amino group of methionyl-tRNA(fMet). The formyl group appears to play a dual role in the initiator identity of N-formylmethionyl-tRNA by promoting its recognition by IF2 and preventing the misappropriation of this tRNA by the elongation apparatus.</text>
</comment>
<dbReference type="EC" id="2.1.2.9" evidence="2 5"/>
<dbReference type="PROSITE" id="PS00373">
    <property type="entry name" value="GART"/>
    <property type="match status" value="1"/>
</dbReference>
<comment type="catalytic activity">
    <reaction evidence="5">
        <text>L-methionyl-tRNA(fMet) + (6R)-10-formyltetrahydrofolate = N-formyl-L-methionyl-tRNA(fMet) + (6S)-5,6,7,8-tetrahydrofolate + H(+)</text>
        <dbReference type="Rhea" id="RHEA:24380"/>
        <dbReference type="Rhea" id="RHEA-COMP:9952"/>
        <dbReference type="Rhea" id="RHEA-COMP:9953"/>
        <dbReference type="ChEBI" id="CHEBI:15378"/>
        <dbReference type="ChEBI" id="CHEBI:57453"/>
        <dbReference type="ChEBI" id="CHEBI:78530"/>
        <dbReference type="ChEBI" id="CHEBI:78844"/>
        <dbReference type="ChEBI" id="CHEBI:195366"/>
        <dbReference type="EC" id="2.1.2.9"/>
    </reaction>
</comment>
<accession>A0A285NNV8</accession>
<keyword evidence="4 5" id="KW-0648">Protein biosynthesis</keyword>
<dbReference type="PANTHER" id="PTHR11138:SF5">
    <property type="entry name" value="METHIONYL-TRNA FORMYLTRANSFERASE, MITOCHONDRIAL"/>
    <property type="match status" value="1"/>
</dbReference>
<dbReference type="AlphaFoldDB" id="A0A285NNV8"/>
<sequence>MGTSSFALPSLKALHEHFQVVGVITQPDKPAKRGLRLTPPPVKVSALELNLKVHQPATKSQVRDILLELKPDCVVVVAYGKILTKEILQIPPYGCINLHASLLPKYRGASPIQRCLMAGEKLTGNTVILMDEGMDTGDILSAEGLPVEEDDNFVSLSEKLSTRGAKLLVDTLKRWFAGEIKPIPQAHQEATYAPPILKEEYRICWKAPATSVKDRIRGLYPDCYTFLEGGERIKILKVKVCEEGGEPGEVIHEKKLQVACGEGSVEILELINPKGKKVSGEDFMRGYRPKKLL</sequence>
<dbReference type="PANTHER" id="PTHR11138">
    <property type="entry name" value="METHIONYL-TRNA FORMYLTRANSFERASE"/>
    <property type="match status" value="1"/>
</dbReference>
<evidence type="ECO:0000256" key="1">
    <source>
        <dbReference type="ARBA" id="ARBA00010699"/>
    </source>
</evidence>
<organism evidence="8 9">
    <name type="scientific">Hydrogenobacter hydrogenophilus</name>
    <dbReference type="NCBI Taxonomy" id="35835"/>
    <lineage>
        <taxon>Bacteria</taxon>
        <taxon>Pseudomonadati</taxon>
        <taxon>Aquificota</taxon>
        <taxon>Aquificia</taxon>
        <taxon>Aquificales</taxon>
        <taxon>Aquificaceae</taxon>
        <taxon>Hydrogenobacter</taxon>
    </lineage>
</organism>
<dbReference type="InterPro" id="IPR044135">
    <property type="entry name" value="Met-tRNA-FMT_C"/>
</dbReference>
<dbReference type="InterPro" id="IPR005794">
    <property type="entry name" value="Fmt"/>
</dbReference>